<proteinExistence type="predicted"/>
<dbReference type="Pfam" id="PF25812">
    <property type="entry name" value="RAD24_helical"/>
    <property type="match status" value="1"/>
</dbReference>
<comment type="caution">
    <text evidence="2">The sequence shown here is derived from an EMBL/GenBank/DDBJ whole genome shotgun (WGS) entry which is preliminary data.</text>
</comment>
<dbReference type="InterPro" id="IPR057927">
    <property type="entry name" value="RAD24-like_helical"/>
</dbReference>
<dbReference type="EMBL" id="JAPWTJ010000836">
    <property type="protein sequence ID" value="KAJ8975363.1"/>
    <property type="molecule type" value="Genomic_DNA"/>
</dbReference>
<reference evidence="2" key="1">
    <citation type="journal article" date="2023" name="Insect Mol. Biol.">
        <title>Genome sequencing provides insights into the evolution of gene families encoding plant cell wall-degrading enzymes in longhorned beetles.</title>
        <authorList>
            <person name="Shin N.R."/>
            <person name="Okamura Y."/>
            <person name="Kirsch R."/>
            <person name="Pauchet Y."/>
        </authorList>
    </citation>
    <scope>NUCLEOTIDE SEQUENCE</scope>
    <source>
        <strain evidence="2">MMC_N1</strain>
    </source>
</reference>
<protein>
    <recommendedName>
        <fullName evidence="1">Checkpoint protein RAD24-like helical bundle domain-containing protein</fullName>
    </recommendedName>
</protein>
<evidence type="ECO:0000313" key="2">
    <source>
        <dbReference type="EMBL" id="KAJ8975363.1"/>
    </source>
</evidence>
<evidence type="ECO:0000313" key="3">
    <source>
        <dbReference type="Proteomes" id="UP001162164"/>
    </source>
</evidence>
<name>A0ABQ9JB11_9CUCU</name>
<gene>
    <name evidence="2" type="ORF">NQ317_000293</name>
</gene>
<dbReference type="Proteomes" id="UP001162164">
    <property type="component" value="Unassembled WGS sequence"/>
</dbReference>
<evidence type="ECO:0000259" key="1">
    <source>
        <dbReference type="Pfam" id="PF25812"/>
    </source>
</evidence>
<keyword evidence="3" id="KW-1185">Reference proteome</keyword>
<feature type="domain" description="Checkpoint protein RAD24-like helical bundle" evidence="1">
    <location>
        <begin position="92"/>
        <end position="172"/>
    </location>
</feature>
<organism evidence="2 3">
    <name type="scientific">Molorchus minor</name>
    <dbReference type="NCBI Taxonomy" id="1323400"/>
    <lineage>
        <taxon>Eukaryota</taxon>
        <taxon>Metazoa</taxon>
        <taxon>Ecdysozoa</taxon>
        <taxon>Arthropoda</taxon>
        <taxon>Hexapoda</taxon>
        <taxon>Insecta</taxon>
        <taxon>Pterygota</taxon>
        <taxon>Neoptera</taxon>
        <taxon>Endopterygota</taxon>
        <taxon>Coleoptera</taxon>
        <taxon>Polyphaga</taxon>
        <taxon>Cucujiformia</taxon>
        <taxon>Chrysomeloidea</taxon>
        <taxon>Cerambycidae</taxon>
        <taxon>Lamiinae</taxon>
        <taxon>Monochamini</taxon>
        <taxon>Molorchus</taxon>
    </lineage>
</organism>
<accession>A0ABQ9JB11</accession>
<sequence>MCCNFNEECNKRANLLVQEHPDLFKQPSTATIDAILATAMGDIRNAINQFYFASLIGTKELPTITRSTQKIGNKRKRNDKTVTLQYMSRDVTLGLFHGLGRVLNPKKNEFGRLNCNIEKLIDEFSDQPSTFISFLFENYLKYFGDITDANKATDILSQSDRFLDNWGNNEILVFGLWISVLGLMIFNEHKVSKWNQIRGPTRIVKTRDTNNETVGLKPTDYFYYNIINKTDTFHKFQYE</sequence>